<name>A0A4S3IXI8_9EURO</name>
<gene>
    <name evidence="1" type="ORF">EYZ11_013495</name>
</gene>
<accession>A0A4S3IXI8</accession>
<organism evidence="1 2">
    <name type="scientific">Aspergillus tanneri</name>
    <dbReference type="NCBI Taxonomy" id="1220188"/>
    <lineage>
        <taxon>Eukaryota</taxon>
        <taxon>Fungi</taxon>
        <taxon>Dikarya</taxon>
        <taxon>Ascomycota</taxon>
        <taxon>Pezizomycotina</taxon>
        <taxon>Eurotiomycetes</taxon>
        <taxon>Eurotiomycetidae</taxon>
        <taxon>Eurotiales</taxon>
        <taxon>Aspergillaceae</taxon>
        <taxon>Aspergillus</taxon>
        <taxon>Aspergillus subgen. Circumdati</taxon>
    </lineage>
</organism>
<reference evidence="1 2" key="1">
    <citation type="submission" date="2019-03" db="EMBL/GenBank/DDBJ databases">
        <title>The genome sequence of a newly discovered highly antifungal drug resistant Aspergillus species, Aspergillus tanneri NIH 1004.</title>
        <authorList>
            <person name="Mounaud S."/>
            <person name="Singh I."/>
            <person name="Joardar V."/>
            <person name="Pakala S."/>
            <person name="Pakala S."/>
            <person name="Venepally P."/>
            <person name="Hoover J."/>
            <person name="Nierman W."/>
            <person name="Chung J."/>
            <person name="Losada L."/>
        </authorList>
    </citation>
    <scope>NUCLEOTIDE SEQUENCE [LARGE SCALE GENOMIC DNA]</scope>
    <source>
        <strain evidence="1 2">NIH1004</strain>
    </source>
</reference>
<sequence length="35" mass="3641">MTVSAENFIGHGIYVVEFRGSDTQGAILSATGQLA</sequence>
<evidence type="ECO:0000313" key="1">
    <source>
        <dbReference type="EMBL" id="THC87059.1"/>
    </source>
</evidence>
<comment type="caution">
    <text evidence="1">The sequence shown here is derived from an EMBL/GenBank/DDBJ whole genome shotgun (WGS) entry which is preliminary data.</text>
</comment>
<dbReference type="Proteomes" id="UP000308092">
    <property type="component" value="Unassembled WGS sequence"/>
</dbReference>
<evidence type="ECO:0000313" key="2">
    <source>
        <dbReference type="Proteomes" id="UP000308092"/>
    </source>
</evidence>
<proteinExistence type="predicted"/>
<dbReference type="EMBL" id="SOSA01001542">
    <property type="protein sequence ID" value="THC87059.1"/>
    <property type="molecule type" value="Genomic_DNA"/>
</dbReference>
<dbReference type="AlphaFoldDB" id="A0A4S3IXI8"/>
<dbReference type="VEuPathDB" id="FungiDB:EYZ11_013495"/>
<keyword evidence="2" id="KW-1185">Reference proteome</keyword>
<protein>
    <submittedName>
        <fullName evidence="1">Uncharacterized protein</fullName>
    </submittedName>
</protein>